<evidence type="ECO:0008006" key="4">
    <source>
        <dbReference type="Google" id="ProtNLM"/>
    </source>
</evidence>
<accession>A0A449D1Q5</accession>
<feature type="region of interest" description="Disordered" evidence="1">
    <location>
        <begin position="1"/>
        <end position="50"/>
    </location>
</feature>
<dbReference type="RefSeq" id="WP_332260278.1">
    <property type="nucleotide sequence ID" value="NZ_CP065682.1"/>
</dbReference>
<evidence type="ECO:0000313" key="3">
    <source>
        <dbReference type="Proteomes" id="UP000386281"/>
    </source>
</evidence>
<dbReference type="Gene3D" id="3.60.15.10">
    <property type="entry name" value="Ribonuclease Z/Hydroxyacylglutathione hydrolase-like"/>
    <property type="match status" value="1"/>
</dbReference>
<dbReference type="SUPFAM" id="SSF56281">
    <property type="entry name" value="Metallo-hydrolase/oxidoreductase"/>
    <property type="match status" value="1"/>
</dbReference>
<name>A0A449D1Q5_9MICO</name>
<dbReference type="InterPro" id="IPR036866">
    <property type="entry name" value="RibonucZ/Hydroxyglut_hydro"/>
</dbReference>
<dbReference type="PANTHER" id="PTHR36839">
    <property type="entry name" value="METALLO-BETA-LACTAMASE FAMILY PROTEIN (AFU_ORTHOLOGUE AFUA_5G12770)"/>
    <property type="match status" value="1"/>
</dbReference>
<gene>
    <name evidence="2" type="ORF">NCTC12391_00694</name>
</gene>
<evidence type="ECO:0000256" key="1">
    <source>
        <dbReference type="SAM" id="MobiDB-lite"/>
    </source>
</evidence>
<evidence type="ECO:0000313" key="2">
    <source>
        <dbReference type="EMBL" id="VEW11519.1"/>
    </source>
</evidence>
<organism evidence="2 3">
    <name type="scientific">Brevibacterium casei</name>
    <dbReference type="NCBI Taxonomy" id="33889"/>
    <lineage>
        <taxon>Bacteria</taxon>
        <taxon>Bacillati</taxon>
        <taxon>Actinomycetota</taxon>
        <taxon>Actinomycetes</taxon>
        <taxon>Micrococcales</taxon>
        <taxon>Brevibacteriaceae</taxon>
        <taxon>Brevibacterium</taxon>
    </lineage>
</organism>
<reference evidence="2 3" key="1">
    <citation type="submission" date="2019-02" db="EMBL/GenBank/DDBJ databases">
        <authorList>
            <consortium name="Pathogen Informatics"/>
        </authorList>
    </citation>
    <scope>NUCLEOTIDE SEQUENCE [LARGE SCALE GENOMIC DNA]</scope>
    <source>
        <strain evidence="2 3">3012STDY7078520</strain>
    </source>
</reference>
<proteinExistence type="predicted"/>
<feature type="compositionally biased region" description="Basic and acidic residues" evidence="1">
    <location>
        <begin position="12"/>
        <end position="38"/>
    </location>
</feature>
<dbReference type="Proteomes" id="UP000386281">
    <property type="component" value="Unassembled WGS sequence"/>
</dbReference>
<dbReference type="AlphaFoldDB" id="A0A449D1Q5"/>
<sequence>MTTPPNSANGSRADRSFRRDDARRHRSGEGRRHSDAGSRQDGVSGHSGGDNHRLADVLICRNCGVETGPTPPPICPICDDERQWVPSSGQEWVSRSQLAAEGHTVVITEREPGLHALRVEPRLAIGQTCYLAATDQGNLLFDVPPFIDDEAVSAIRELGGIAAIAPSHPHMFGMQLAWSAAFDDAPVYVCEADSEWVQRHGPAMTYFDADATPLPEILLRRVGGHFPGSAIALWPGHDGHGVMLSGDSIGPVARSGWVTFMRSFPNYLPLSGAVVRRIAASVADLDFDRMYGNFGQTIPAGAYDAVQSSADRYARWLSGEFDHLT</sequence>
<dbReference type="EMBL" id="CAACXN010000014">
    <property type="protein sequence ID" value="VEW11519.1"/>
    <property type="molecule type" value="Genomic_DNA"/>
</dbReference>
<protein>
    <recommendedName>
        <fullName evidence="4">Hydrolase</fullName>
    </recommendedName>
</protein>
<dbReference type="PANTHER" id="PTHR36839:SF1">
    <property type="entry name" value="METALLO-BETA-LACTAMASE FAMILY PROTEIN (AFU_ORTHOLOGUE AFUA_5G12770)"/>
    <property type="match status" value="1"/>
</dbReference>
<feature type="compositionally biased region" description="Polar residues" evidence="1">
    <location>
        <begin position="1"/>
        <end position="10"/>
    </location>
</feature>